<evidence type="ECO:0000313" key="2">
    <source>
        <dbReference type="Proteomes" id="UP000196027"/>
    </source>
</evidence>
<reference evidence="1 2" key="1">
    <citation type="submission" date="2017-05" db="EMBL/GenBank/DDBJ databases">
        <title>Genomic insights into alkan degradation activity of Oleiphilus messinensis.</title>
        <authorList>
            <person name="Kozyavkin S.A."/>
            <person name="Slesarev A.I."/>
            <person name="Golyshin P.N."/>
            <person name="Korzhenkov A."/>
            <person name="Golyshina O.N."/>
            <person name="Toshchakov S.V."/>
        </authorList>
    </citation>
    <scope>NUCLEOTIDE SEQUENCE [LARGE SCALE GENOMIC DNA]</scope>
    <source>
        <strain evidence="1 2">ME102</strain>
    </source>
</reference>
<dbReference type="KEGG" id="ome:OLMES_2448"/>
<dbReference type="Proteomes" id="UP000196027">
    <property type="component" value="Chromosome"/>
</dbReference>
<evidence type="ECO:0000313" key="1">
    <source>
        <dbReference type="EMBL" id="ARU56509.1"/>
    </source>
</evidence>
<name>A0A1Y0I8I2_9GAMM</name>
<protein>
    <submittedName>
        <fullName evidence="1">Uncharacterized protein</fullName>
    </submittedName>
</protein>
<dbReference type="EMBL" id="CP021425">
    <property type="protein sequence ID" value="ARU56509.1"/>
    <property type="molecule type" value="Genomic_DNA"/>
</dbReference>
<gene>
    <name evidence="1" type="ORF">OLMES_2448</name>
</gene>
<sequence length="132" mass="14848">MVDHETEYKYTSLSVNDGLQIQADFAVDHRANDGIASRPGDKPIFAVPGGVLEDTWVVNEDKSSYLAHVIRNGRLAYDIYLFYYLSTPYLMQRDRTTDDIVFITNEHSPTIRQAKAALQLALTTLDAHIKSG</sequence>
<proteinExistence type="predicted"/>
<dbReference type="AlphaFoldDB" id="A0A1Y0I8I2"/>
<dbReference type="RefSeq" id="WP_087461488.1">
    <property type="nucleotide sequence ID" value="NZ_CP021425.1"/>
</dbReference>
<organism evidence="1 2">
    <name type="scientific">Oleiphilus messinensis</name>
    <dbReference type="NCBI Taxonomy" id="141451"/>
    <lineage>
        <taxon>Bacteria</taxon>
        <taxon>Pseudomonadati</taxon>
        <taxon>Pseudomonadota</taxon>
        <taxon>Gammaproteobacteria</taxon>
        <taxon>Oceanospirillales</taxon>
        <taxon>Oleiphilaceae</taxon>
        <taxon>Oleiphilus</taxon>
    </lineage>
</organism>
<keyword evidence="2" id="KW-1185">Reference proteome</keyword>
<accession>A0A1Y0I8I2</accession>